<dbReference type="RefSeq" id="WP_340289073.1">
    <property type="nucleotide sequence ID" value="NZ_JBBJUP010000007.1"/>
</dbReference>
<sequence length="266" mass="29352">MSQRIQSAVVWFALATTAIYGACLIFLLKMVPPPSATWTAEQVAAFYQENSVPIRVGAVIAGWTSAFIMPLGIVCAVQMRRVERGRILSILTACGGTIMSIFLVLPPVMWGTAAFSPERAPEITAMLHELALLTLVTTDQYFLFMWVPIAIVCFVGRPVPHSPFPRWFGYLTAWIAVMFEAGAIAFLPKSGVFAWNGLFVFWSPLLLFGVWIICAATLLLRNIKRQRLDAEAAEDAGRPYDDHDHDTDRQADREVGADDARTVSAG</sequence>
<feature type="transmembrane region" description="Helical" evidence="2">
    <location>
        <begin position="130"/>
        <end position="155"/>
    </location>
</feature>
<dbReference type="EMBL" id="JBBJUP010000007">
    <property type="protein sequence ID" value="MEJ8279446.1"/>
    <property type="molecule type" value="Genomic_DNA"/>
</dbReference>
<accession>A0ABU8T665</accession>
<feature type="transmembrane region" description="Helical" evidence="2">
    <location>
        <begin position="9"/>
        <end position="32"/>
    </location>
</feature>
<protein>
    <recommendedName>
        <fullName evidence="5">DUF4386 domain-containing protein</fullName>
    </recommendedName>
</protein>
<gene>
    <name evidence="3" type="ORF">WJX68_10935</name>
</gene>
<comment type="caution">
    <text evidence="3">The sequence shown here is derived from an EMBL/GenBank/DDBJ whole genome shotgun (WGS) entry which is preliminary data.</text>
</comment>
<evidence type="ECO:0008006" key="5">
    <source>
        <dbReference type="Google" id="ProtNLM"/>
    </source>
</evidence>
<evidence type="ECO:0000256" key="1">
    <source>
        <dbReference type="SAM" id="MobiDB-lite"/>
    </source>
</evidence>
<dbReference type="Proteomes" id="UP001364211">
    <property type="component" value="Unassembled WGS sequence"/>
</dbReference>
<keyword evidence="2" id="KW-0812">Transmembrane</keyword>
<proteinExistence type="predicted"/>
<feature type="transmembrane region" description="Helical" evidence="2">
    <location>
        <begin position="52"/>
        <end position="75"/>
    </location>
</feature>
<feature type="transmembrane region" description="Helical" evidence="2">
    <location>
        <begin position="199"/>
        <end position="220"/>
    </location>
</feature>
<organism evidence="3 4">
    <name type="scientific">Pseudonocardia spirodelae</name>
    <dbReference type="NCBI Taxonomy" id="3133431"/>
    <lineage>
        <taxon>Bacteria</taxon>
        <taxon>Bacillati</taxon>
        <taxon>Actinomycetota</taxon>
        <taxon>Actinomycetes</taxon>
        <taxon>Pseudonocardiales</taxon>
        <taxon>Pseudonocardiaceae</taxon>
        <taxon>Pseudonocardia</taxon>
    </lineage>
</organism>
<evidence type="ECO:0000256" key="2">
    <source>
        <dbReference type="SAM" id="Phobius"/>
    </source>
</evidence>
<reference evidence="3 4" key="1">
    <citation type="submission" date="2024-03" db="EMBL/GenBank/DDBJ databases">
        <title>Draft genome sequence of Pseudonocardia sp. DW16-2.</title>
        <authorList>
            <person name="Duangmal K."/>
        </authorList>
    </citation>
    <scope>NUCLEOTIDE SEQUENCE [LARGE SCALE GENOMIC DNA]</scope>
    <source>
        <strain evidence="3 4">DW16-2</strain>
    </source>
</reference>
<feature type="transmembrane region" description="Helical" evidence="2">
    <location>
        <begin position="167"/>
        <end position="187"/>
    </location>
</feature>
<keyword evidence="4" id="KW-1185">Reference proteome</keyword>
<evidence type="ECO:0000313" key="3">
    <source>
        <dbReference type="EMBL" id="MEJ8279446.1"/>
    </source>
</evidence>
<keyword evidence="2" id="KW-0472">Membrane</keyword>
<evidence type="ECO:0000313" key="4">
    <source>
        <dbReference type="Proteomes" id="UP001364211"/>
    </source>
</evidence>
<keyword evidence="2" id="KW-1133">Transmembrane helix</keyword>
<feature type="region of interest" description="Disordered" evidence="1">
    <location>
        <begin position="232"/>
        <end position="266"/>
    </location>
</feature>
<feature type="transmembrane region" description="Helical" evidence="2">
    <location>
        <begin position="87"/>
        <end position="110"/>
    </location>
</feature>
<name>A0ABU8T665_9PSEU</name>